<dbReference type="GO" id="GO:0005886">
    <property type="term" value="C:plasma membrane"/>
    <property type="evidence" value="ECO:0007669"/>
    <property type="project" value="UniProtKB-SubCell"/>
</dbReference>
<reference evidence="8 9" key="1">
    <citation type="submission" date="2017-03" db="EMBL/GenBank/DDBJ databases">
        <title>Draft genome sequence of Streptomyces scabrisporus NF3, endophyte isolated from Amphipterygium adstringens.</title>
        <authorList>
            <person name="Vazquez M."/>
            <person name="Ceapa C.D."/>
            <person name="Rodriguez Luna D."/>
            <person name="Sanchez Esquivel S."/>
        </authorList>
    </citation>
    <scope>NUCLEOTIDE SEQUENCE [LARGE SCALE GENOMIC DNA]</scope>
    <source>
        <strain evidence="8 9">NF3</strain>
    </source>
</reference>
<keyword evidence="6 7" id="KW-0472">Membrane</keyword>
<feature type="transmembrane region" description="Helical" evidence="7">
    <location>
        <begin position="28"/>
        <end position="48"/>
    </location>
</feature>
<keyword evidence="3" id="KW-1003">Cell membrane</keyword>
<dbReference type="PANTHER" id="PTHR33884">
    <property type="entry name" value="UPF0410 PROTEIN YMGE"/>
    <property type="match status" value="1"/>
</dbReference>
<dbReference type="PANTHER" id="PTHR33884:SF3">
    <property type="entry name" value="UPF0410 PROTEIN YMGE"/>
    <property type="match status" value="1"/>
</dbReference>
<evidence type="ECO:0000313" key="9">
    <source>
        <dbReference type="Proteomes" id="UP000190037"/>
    </source>
</evidence>
<sequence>MTFVGLIIAGIIIGALGRLFLPGKQKIGFLATMAVGIVGTLIGYGIAAGLGVEETKGVDWLRWIISIAVAAFLVSLVVKFTGKGATR</sequence>
<evidence type="ECO:0000256" key="1">
    <source>
        <dbReference type="ARBA" id="ARBA00004651"/>
    </source>
</evidence>
<evidence type="ECO:0000256" key="7">
    <source>
        <dbReference type="SAM" id="Phobius"/>
    </source>
</evidence>
<evidence type="ECO:0000256" key="6">
    <source>
        <dbReference type="ARBA" id="ARBA00023136"/>
    </source>
</evidence>
<evidence type="ECO:0000256" key="4">
    <source>
        <dbReference type="ARBA" id="ARBA00022692"/>
    </source>
</evidence>
<dbReference type="AlphaFoldDB" id="A0A1T3NYC5"/>
<keyword evidence="4 7" id="KW-0812">Transmembrane</keyword>
<dbReference type="InterPro" id="IPR007341">
    <property type="entry name" value="Transgly_assoc"/>
</dbReference>
<feature type="transmembrane region" description="Helical" evidence="7">
    <location>
        <begin position="60"/>
        <end position="78"/>
    </location>
</feature>
<gene>
    <name evidence="8" type="ORF">B4N89_12710</name>
</gene>
<dbReference type="RefSeq" id="WP_078975968.1">
    <property type="nucleotide sequence ID" value="NZ_MWQN01000001.1"/>
</dbReference>
<organism evidence="8 9">
    <name type="scientific">Embleya scabrispora</name>
    <dbReference type="NCBI Taxonomy" id="159449"/>
    <lineage>
        <taxon>Bacteria</taxon>
        <taxon>Bacillati</taxon>
        <taxon>Actinomycetota</taxon>
        <taxon>Actinomycetes</taxon>
        <taxon>Kitasatosporales</taxon>
        <taxon>Streptomycetaceae</taxon>
        <taxon>Embleya</taxon>
    </lineage>
</organism>
<keyword evidence="5 7" id="KW-1133">Transmembrane helix</keyword>
<evidence type="ECO:0000256" key="5">
    <source>
        <dbReference type="ARBA" id="ARBA00022989"/>
    </source>
</evidence>
<dbReference type="STRING" id="159449.B4N89_12710"/>
<comment type="caution">
    <text evidence="8">The sequence shown here is derived from an EMBL/GenBank/DDBJ whole genome shotgun (WGS) entry which is preliminary data.</text>
</comment>
<dbReference type="eggNOG" id="COG2261">
    <property type="taxonomic scope" value="Bacteria"/>
</dbReference>
<name>A0A1T3NYC5_9ACTN</name>
<dbReference type="EMBL" id="MWQN01000001">
    <property type="protein sequence ID" value="OPC81692.1"/>
    <property type="molecule type" value="Genomic_DNA"/>
</dbReference>
<accession>A0A1T3NYC5</accession>
<evidence type="ECO:0000256" key="3">
    <source>
        <dbReference type="ARBA" id="ARBA00022475"/>
    </source>
</evidence>
<protein>
    <recommendedName>
        <fullName evidence="10">Transglycosylase</fullName>
    </recommendedName>
</protein>
<dbReference type="Proteomes" id="UP000190037">
    <property type="component" value="Unassembled WGS sequence"/>
</dbReference>
<proteinExistence type="inferred from homology"/>
<comment type="subcellular location">
    <subcellularLocation>
        <location evidence="1">Cell membrane</location>
        <topology evidence="1">Multi-pass membrane protein</topology>
    </subcellularLocation>
</comment>
<evidence type="ECO:0000313" key="8">
    <source>
        <dbReference type="EMBL" id="OPC81692.1"/>
    </source>
</evidence>
<evidence type="ECO:0008006" key="10">
    <source>
        <dbReference type="Google" id="ProtNLM"/>
    </source>
</evidence>
<comment type="similarity">
    <text evidence="2">Belongs to the UPF0410 family.</text>
</comment>
<feature type="transmembrane region" description="Helical" evidence="7">
    <location>
        <begin position="6"/>
        <end position="21"/>
    </location>
</feature>
<evidence type="ECO:0000256" key="2">
    <source>
        <dbReference type="ARBA" id="ARBA00011006"/>
    </source>
</evidence>
<dbReference type="OrthoDB" id="3483802at2"/>
<keyword evidence="9" id="KW-1185">Reference proteome</keyword>